<organism evidence="2 3">
    <name type="scientific">Geodia barretti</name>
    <name type="common">Barrett's horny sponge</name>
    <dbReference type="NCBI Taxonomy" id="519541"/>
    <lineage>
        <taxon>Eukaryota</taxon>
        <taxon>Metazoa</taxon>
        <taxon>Porifera</taxon>
        <taxon>Demospongiae</taxon>
        <taxon>Heteroscleromorpha</taxon>
        <taxon>Tetractinellida</taxon>
        <taxon>Astrophorina</taxon>
        <taxon>Geodiidae</taxon>
        <taxon>Geodia</taxon>
    </lineage>
</organism>
<protein>
    <submittedName>
        <fullName evidence="2">Uncharacterized protein</fullName>
    </submittedName>
</protein>
<feature type="compositionally biased region" description="Basic and acidic residues" evidence="1">
    <location>
        <begin position="1"/>
        <end position="17"/>
    </location>
</feature>
<keyword evidence="3" id="KW-1185">Reference proteome</keyword>
<evidence type="ECO:0000313" key="3">
    <source>
        <dbReference type="Proteomes" id="UP001174909"/>
    </source>
</evidence>
<dbReference type="AlphaFoldDB" id="A0AA35W106"/>
<feature type="compositionally biased region" description="Polar residues" evidence="1">
    <location>
        <begin position="20"/>
        <end position="32"/>
    </location>
</feature>
<reference evidence="2" key="1">
    <citation type="submission" date="2023-03" db="EMBL/GenBank/DDBJ databases">
        <authorList>
            <person name="Steffen K."/>
            <person name="Cardenas P."/>
        </authorList>
    </citation>
    <scope>NUCLEOTIDE SEQUENCE</scope>
</reference>
<feature type="region of interest" description="Disordered" evidence="1">
    <location>
        <begin position="1"/>
        <end position="38"/>
    </location>
</feature>
<comment type="caution">
    <text evidence="2">The sequence shown here is derived from an EMBL/GenBank/DDBJ whole genome shotgun (WGS) entry which is preliminary data.</text>
</comment>
<name>A0AA35W106_GEOBA</name>
<dbReference type="Proteomes" id="UP001174909">
    <property type="component" value="Unassembled WGS sequence"/>
</dbReference>
<evidence type="ECO:0000313" key="2">
    <source>
        <dbReference type="EMBL" id="CAI7990923.1"/>
    </source>
</evidence>
<accession>A0AA35W106</accession>
<gene>
    <name evidence="2" type="ORF">GBAR_LOCUS585</name>
</gene>
<evidence type="ECO:0000256" key="1">
    <source>
        <dbReference type="SAM" id="MobiDB-lite"/>
    </source>
</evidence>
<sequence>MRERGKATPKLSEDVRVRTGQPTSTSNLTMSGECSAHE</sequence>
<proteinExistence type="predicted"/>
<dbReference type="EMBL" id="CASHTH010000088">
    <property type="protein sequence ID" value="CAI7990923.1"/>
    <property type="molecule type" value="Genomic_DNA"/>
</dbReference>